<dbReference type="GO" id="GO:0005524">
    <property type="term" value="F:ATP binding"/>
    <property type="evidence" value="ECO:0007669"/>
    <property type="project" value="UniProtKB-KW"/>
</dbReference>
<dbReference type="PROSITE" id="PS00211">
    <property type="entry name" value="ABC_TRANSPORTER_1"/>
    <property type="match status" value="2"/>
</dbReference>
<dbReference type="RefSeq" id="WP_265420114.1">
    <property type="nucleotide sequence ID" value="NZ_CP093443.1"/>
</dbReference>
<evidence type="ECO:0000256" key="1">
    <source>
        <dbReference type="ARBA" id="ARBA00004202"/>
    </source>
</evidence>
<dbReference type="Pfam" id="PF00005">
    <property type="entry name" value="ABC_tran"/>
    <property type="match status" value="2"/>
</dbReference>
<keyword evidence="4" id="KW-1003">Cell membrane</keyword>
<protein>
    <submittedName>
        <fullName evidence="12">ABC transporter ATP-binding protein</fullName>
    </submittedName>
</protein>
<dbReference type="InterPro" id="IPR050388">
    <property type="entry name" value="ABC_Ni/Peptide_Import"/>
</dbReference>
<feature type="region of interest" description="Disordered" evidence="10">
    <location>
        <begin position="294"/>
        <end position="361"/>
    </location>
</feature>
<dbReference type="InterPro" id="IPR003439">
    <property type="entry name" value="ABC_transporter-like_ATP-bd"/>
</dbReference>
<dbReference type="PANTHER" id="PTHR43297">
    <property type="entry name" value="OLIGOPEPTIDE TRANSPORT ATP-BINDING PROTEIN APPD"/>
    <property type="match status" value="1"/>
</dbReference>
<keyword evidence="5" id="KW-0997">Cell inner membrane</keyword>
<feature type="domain" description="ABC transporter" evidence="11">
    <location>
        <begin position="19"/>
        <end position="268"/>
    </location>
</feature>
<evidence type="ECO:0000256" key="3">
    <source>
        <dbReference type="ARBA" id="ARBA00022448"/>
    </source>
</evidence>
<dbReference type="Proteomes" id="UP001064879">
    <property type="component" value="Chromosome"/>
</dbReference>
<dbReference type="InterPro" id="IPR017871">
    <property type="entry name" value="ABC_transporter-like_CS"/>
</dbReference>
<evidence type="ECO:0000256" key="8">
    <source>
        <dbReference type="ARBA" id="ARBA00022967"/>
    </source>
</evidence>
<keyword evidence="3" id="KW-0813">Transport</keyword>
<proteinExistence type="inferred from homology"/>
<evidence type="ECO:0000256" key="10">
    <source>
        <dbReference type="SAM" id="MobiDB-lite"/>
    </source>
</evidence>
<dbReference type="InterPro" id="IPR003593">
    <property type="entry name" value="AAA+_ATPase"/>
</dbReference>
<keyword evidence="9" id="KW-0472">Membrane</keyword>
<dbReference type="CDD" id="cd03257">
    <property type="entry name" value="ABC_NikE_OppD_transporters"/>
    <property type="match status" value="2"/>
</dbReference>
<dbReference type="PANTHER" id="PTHR43297:SF14">
    <property type="entry name" value="ATPASE AAA-TYPE CORE DOMAIN-CONTAINING PROTEIN"/>
    <property type="match status" value="1"/>
</dbReference>
<evidence type="ECO:0000256" key="5">
    <source>
        <dbReference type="ARBA" id="ARBA00022519"/>
    </source>
</evidence>
<keyword evidence="6" id="KW-0547">Nucleotide-binding</keyword>
<dbReference type="SMART" id="SM00382">
    <property type="entry name" value="AAA"/>
    <property type="match status" value="2"/>
</dbReference>
<dbReference type="InterPro" id="IPR027417">
    <property type="entry name" value="P-loop_NTPase"/>
</dbReference>
<dbReference type="NCBIfam" id="NF007739">
    <property type="entry name" value="PRK10419.1"/>
    <property type="match status" value="2"/>
</dbReference>
<dbReference type="Gene3D" id="3.40.50.300">
    <property type="entry name" value="P-loop containing nucleotide triphosphate hydrolases"/>
    <property type="match status" value="2"/>
</dbReference>
<dbReference type="EMBL" id="CP093443">
    <property type="protein sequence ID" value="UVI37575.1"/>
    <property type="molecule type" value="Genomic_DNA"/>
</dbReference>
<evidence type="ECO:0000259" key="11">
    <source>
        <dbReference type="PROSITE" id="PS50893"/>
    </source>
</evidence>
<evidence type="ECO:0000313" key="13">
    <source>
        <dbReference type="Proteomes" id="UP001064879"/>
    </source>
</evidence>
<feature type="compositionally biased region" description="Basic and acidic residues" evidence="10">
    <location>
        <begin position="334"/>
        <end position="346"/>
    </location>
</feature>
<keyword evidence="13" id="KW-1185">Reference proteome</keyword>
<reference evidence="12" key="1">
    <citation type="submission" date="2022-03" db="EMBL/GenBank/DDBJ databases">
        <title>Brevibacterium spongiae sp. nov., isolated from marine sponge.</title>
        <authorList>
            <person name="Li Z."/>
            <person name="Zhang M."/>
        </authorList>
    </citation>
    <scope>NUCLEOTIDE SEQUENCE</scope>
    <source>
        <strain evidence="12">WHS-Z9</strain>
    </source>
</reference>
<dbReference type="SUPFAM" id="SSF52540">
    <property type="entry name" value="P-loop containing nucleoside triphosphate hydrolases"/>
    <property type="match status" value="2"/>
</dbReference>
<evidence type="ECO:0000256" key="4">
    <source>
        <dbReference type="ARBA" id="ARBA00022475"/>
    </source>
</evidence>
<evidence type="ECO:0000256" key="2">
    <source>
        <dbReference type="ARBA" id="ARBA00005417"/>
    </source>
</evidence>
<dbReference type="NCBIfam" id="NF008453">
    <property type="entry name" value="PRK11308.1"/>
    <property type="match status" value="2"/>
</dbReference>
<dbReference type="Pfam" id="PF08352">
    <property type="entry name" value="oligo_HPY"/>
    <property type="match status" value="2"/>
</dbReference>
<name>A0ABY5SSM0_9MICO</name>
<evidence type="ECO:0000256" key="6">
    <source>
        <dbReference type="ARBA" id="ARBA00022741"/>
    </source>
</evidence>
<comment type="similarity">
    <text evidence="2">Belongs to the ABC transporter superfamily.</text>
</comment>
<keyword evidence="8" id="KW-1278">Translocase</keyword>
<sequence length="642" mass="69331">MTEQSTPSTTESAKGTPILEVKDLGVKFWVSDEWWMAAEHLNYTVNAGEVLAIVGESGSGKSQSSMSLLGLLPSNGRASGSAVLNGRELIGMPPEKMQHVRGNDISVIFQEPMTALNPVYTAGYQIVETLRVHLDIGPREAKERALELMRLVEIPDPEDRFHSFPHQLSGGQRQRIMIAQALACQPKLLIADEPTTALDVTVQAEILKLMRELKSKLDAGIILITHDMGVVADMADAIIVMRAGKVVEAGTAEDIFYKAQHPYTKQLLEAVPHLGAGTEGEAFGASISDVESSLSDISSDQADHAADPVGQPDSGLGGDGLTEAGSADMAVAEARAEATETTRPDIEMDSTETYYHPGSQADFSKPSALQLRDAAIEYPASGRKKAFRAAHHINLMIAPGEVVGLVGESGSGKTTIGRAALGLLPTVEGDMVVNGKSIKGLSNKQMRPLRKEVGIVFQDPGSSLNPRLPVGESIGEPLYLHEGMKGPKLSRRVEELLTAVELPTSMRNRYPHELSGGQRQRIGIARALTLRPKLLIADEPTSALDVSVQAKVLDLFEGLQQEYGFACLFISHDLAVVERIAERIAVMRHGYLVEIGRSSQVVSNPVHPYTQRLLSAVPVPDPKEQRKRREARDAVLEATMNA</sequence>
<comment type="subcellular location">
    <subcellularLocation>
        <location evidence="1">Cell membrane</location>
        <topology evidence="1">Peripheral membrane protein</topology>
    </subcellularLocation>
</comment>
<evidence type="ECO:0000313" key="12">
    <source>
        <dbReference type="EMBL" id="UVI37575.1"/>
    </source>
</evidence>
<gene>
    <name evidence="12" type="ORF">L1F31_07975</name>
</gene>
<keyword evidence="7 12" id="KW-0067">ATP-binding</keyword>
<dbReference type="InterPro" id="IPR013563">
    <property type="entry name" value="Oligopep_ABC_C"/>
</dbReference>
<feature type="domain" description="ABC transporter" evidence="11">
    <location>
        <begin position="369"/>
        <end position="614"/>
    </location>
</feature>
<evidence type="ECO:0000256" key="7">
    <source>
        <dbReference type="ARBA" id="ARBA00022840"/>
    </source>
</evidence>
<accession>A0ABY5SSM0</accession>
<evidence type="ECO:0000256" key="9">
    <source>
        <dbReference type="ARBA" id="ARBA00023136"/>
    </source>
</evidence>
<organism evidence="12 13">
    <name type="scientific">Brevibacterium spongiae</name>
    <dbReference type="NCBI Taxonomy" id="2909672"/>
    <lineage>
        <taxon>Bacteria</taxon>
        <taxon>Bacillati</taxon>
        <taxon>Actinomycetota</taxon>
        <taxon>Actinomycetes</taxon>
        <taxon>Micrococcales</taxon>
        <taxon>Brevibacteriaceae</taxon>
        <taxon>Brevibacterium</taxon>
    </lineage>
</organism>
<dbReference type="PROSITE" id="PS50893">
    <property type="entry name" value="ABC_TRANSPORTER_2"/>
    <property type="match status" value="2"/>
</dbReference>